<evidence type="ECO:0000313" key="1">
    <source>
        <dbReference type="EMBL" id="OGZ34221.1"/>
    </source>
</evidence>
<sequence>MIKEIVIKSKNIKKLKFPASGPWGKIINQNSDKSATAIQVITGRKNGKPESHDNVVDIFLVLGGKSSLFIGGKLAGKKPLGGGDWIGEKLVNAKKYKLGAGDIAIIPKNTPHQHGPGPVKLLVLKTR</sequence>
<organism evidence="1 2">
    <name type="scientific">Candidatus Portnoybacteria bacterium RBG_19FT_COMBO_36_7</name>
    <dbReference type="NCBI Taxonomy" id="1801992"/>
    <lineage>
        <taxon>Bacteria</taxon>
        <taxon>Candidatus Portnoyibacteriota</taxon>
    </lineage>
</organism>
<evidence type="ECO:0008006" key="3">
    <source>
        <dbReference type="Google" id="ProtNLM"/>
    </source>
</evidence>
<reference evidence="1 2" key="1">
    <citation type="journal article" date="2016" name="Nat. Commun.">
        <title>Thousands of microbial genomes shed light on interconnected biogeochemical processes in an aquifer system.</title>
        <authorList>
            <person name="Anantharaman K."/>
            <person name="Brown C.T."/>
            <person name="Hug L.A."/>
            <person name="Sharon I."/>
            <person name="Castelle C.J."/>
            <person name="Probst A.J."/>
            <person name="Thomas B.C."/>
            <person name="Singh A."/>
            <person name="Wilkins M.J."/>
            <person name="Karaoz U."/>
            <person name="Brodie E.L."/>
            <person name="Williams K.H."/>
            <person name="Hubbard S.S."/>
            <person name="Banfield J.F."/>
        </authorList>
    </citation>
    <scope>NUCLEOTIDE SEQUENCE [LARGE SCALE GENOMIC DNA]</scope>
</reference>
<protein>
    <recommendedName>
        <fullName evidence="3">Cupin 2 conserved barrel domain-containing protein</fullName>
    </recommendedName>
</protein>
<evidence type="ECO:0000313" key="2">
    <source>
        <dbReference type="Proteomes" id="UP000179099"/>
    </source>
</evidence>
<comment type="caution">
    <text evidence="1">The sequence shown here is derived from an EMBL/GenBank/DDBJ whole genome shotgun (WGS) entry which is preliminary data.</text>
</comment>
<dbReference type="Gene3D" id="2.60.120.10">
    <property type="entry name" value="Jelly Rolls"/>
    <property type="match status" value="1"/>
</dbReference>
<dbReference type="InterPro" id="IPR011051">
    <property type="entry name" value="RmlC_Cupin_sf"/>
</dbReference>
<dbReference type="SUPFAM" id="SSF51182">
    <property type="entry name" value="RmlC-like cupins"/>
    <property type="match status" value="1"/>
</dbReference>
<dbReference type="STRING" id="1801992.A2Y98_01055"/>
<gene>
    <name evidence="1" type="ORF">A2Y98_01055</name>
</gene>
<dbReference type="InterPro" id="IPR014710">
    <property type="entry name" value="RmlC-like_jellyroll"/>
</dbReference>
<accession>A0A1G2F9J8</accession>
<proteinExistence type="predicted"/>
<dbReference type="CDD" id="cd02208">
    <property type="entry name" value="cupin_RmlC-like"/>
    <property type="match status" value="1"/>
</dbReference>
<dbReference type="AlphaFoldDB" id="A0A1G2F9J8"/>
<dbReference type="Proteomes" id="UP000179099">
    <property type="component" value="Unassembled WGS sequence"/>
</dbReference>
<name>A0A1G2F9J8_9BACT</name>
<dbReference type="EMBL" id="MHMW01000017">
    <property type="protein sequence ID" value="OGZ34221.1"/>
    <property type="molecule type" value="Genomic_DNA"/>
</dbReference>